<organism evidence="11 12">
    <name type="scientific">Rasamsonia emersonii (strain ATCC 16479 / CBS 393.64 / IMI 116815)</name>
    <dbReference type="NCBI Taxonomy" id="1408163"/>
    <lineage>
        <taxon>Eukaryota</taxon>
        <taxon>Fungi</taxon>
        <taxon>Dikarya</taxon>
        <taxon>Ascomycota</taxon>
        <taxon>Pezizomycotina</taxon>
        <taxon>Eurotiomycetes</taxon>
        <taxon>Eurotiomycetidae</taxon>
        <taxon>Eurotiales</taxon>
        <taxon>Trichocomaceae</taxon>
        <taxon>Rasamsonia</taxon>
    </lineage>
</organism>
<reference evidence="11 12" key="1">
    <citation type="submission" date="2015-04" db="EMBL/GenBank/DDBJ databases">
        <authorList>
            <person name="Heijne W.H."/>
            <person name="Fedorova N.D."/>
            <person name="Nierman W.C."/>
            <person name="Vollebregt A.W."/>
            <person name="Zhao Z."/>
            <person name="Wu L."/>
            <person name="Kumar M."/>
            <person name="Stam H."/>
            <person name="van den Berg M.A."/>
            <person name="Pel H.J."/>
        </authorList>
    </citation>
    <scope>NUCLEOTIDE SEQUENCE [LARGE SCALE GENOMIC DNA]</scope>
    <source>
        <strain evidence="11 12">CBS 393.64</strain>
    </source>
</reference>
<evidence type="ECO:0000256" key="1">
    <source>
        <dbReference type="ARBA" id="ARBA00004273"/>
    </source>
</evidence>
<gene>
    <name evidence="11" type="ORF">T310_2441</name>
</gene>
<dbReference type="Proteomes" id="UP000053958">
    <property type="component" value="Unassembled WGS sequence"/>
</dbReference>
<keyword evidence="7 9" id="KW-0496">Mitochondrion</keyword>
<evidence type="ECO:0000256" key="9">
    <source>
        <dbReference type="PIRNR" id="PIRNR007871"/>
    </source>
</evidence>
<comment type="subcellular location">
    <subcellularLocation>
        <location evidence="1 9">Mitochondrion inner membrane</location>
    </subcellularLocation>
</comment>
<feature type="region of interest" description="Disordered" evidence="10">
    <location>
        <begin position="1"/>
        <end position="40"/>
    </location>
</feature>
<keyword evidence="5 9" id="KW-0999">Mitochondrion inner membrane</keyword>
<dbReference type="EMBL" id="LASV01000099">
    <property type="protein sequence ID" value="KKA23514.1"/>
    <property type="molecule type" value="Genomic_DNA"/>
</dbReference>
<dbReference type="PIRSF" id="PIRSF007871">
    <property type="entry name" value="Cox20"/>
    <property type="match status" value="1"/>
</dbReference>
<feature type="compositionally biased region" description="Basic and acidic residues" evidence="10">
    <location>
        <begin position="142"/>
        <end position="162"/>
    </location>
</feature>
<dbReference type="GO" id="GO:0033617">
    <property type="term" value="P:mitochondrial respiratory chain complex IV assembly"/>
    <property type="evidence" value="ECO:0007669"/>
    <property type="project" value="InterPro"/>
</dbReference>
<keyword evidence="12" id="KW-1185">Reference proteome</keyword>
<evidence type="ECO:0000313" key="12">
    <source>
        <dbReference type="Proteomes" id="UP000053958"/>
    </source>
</evidence>
<feature type="compositionally biased region" description="Polar residues" evidence="10">
    <location>
        <begin position="13"/>
        <end position="23"/>
    </location>
</feature>
<dbReference type="RefSeq" id="XP_013330126.1">
    <property type="nucleotide sequence ID" value="XM_013474672.1"/>
</dbReference>
<keyword evidence="4" id="KW-0812">Transmembrane</keyword>
<dbReference type="AlphaFoldDB" id="A0A0F4YZ39"/>
<name>A0A0F4YZ39_RASE3</name>
<feature type="compositionally biased region" description="Polar residues" evidence="10">
    <location>
        <begin position="166"/>
        <end position="175"/>
    </location>
</feature>
<dbReference type="GeneID" id="25314792"/>
<evidence type="ECO:0000256" key="4">
    <source>
        <dbReference type="ARBA" id="ARBA00022692"/>
    </source>
</evidence>
<comment type="similarity">
    <text evidence="2 9">Belongs to the COX20 family.</text>
</comment>
<dbReference type="GO" id="GO:0005743">
    <property type="term" value="C:mitochondrial inner membrane"/>
    <property type="evidence" value="ECO:0007669"/>
    <property type="project" value="UniProtKB-SubCell"/>
</dbReference>
<accession>A0A0F4YZ39</accession>
<feature type="compositionally biased region" description="Basic and acidic residues" evidence="10">
    <location>
        <begin position="1"/>
        <end position="12"/>
    </location>
</feature>
<protein>
    <recommendedName>
        <fullName evidence="3 9">Cytochrome c oxidase assembly protein COX20, mitochondrial</fullName>
    </recommendedName>
</protein>
<evidence type="ECO:0000256" key="3">
    <source>
        <dbReference type="ARBA" id="ARBA00017689"/>
    </source>
</evidence>
<feature type="compositionally biased region" description="Basic and acidic residues" evidence="10">
    <location>
        <begin position="30"/>
        <end position="40"/>
    </location>
</feature>
<feature type="region of interest" description="Disordered" evidence="10">
    <location>
        <begin position="142"/>
        <end position="175"/>
    </location>
</feature>
<keyword evidence="8 9" id="KW-0472">Membrane</keyword>
<evidence type="ECO:0000256" key="10">
    <source>
        <dbReference type="SAM" id="MobiDB-lite"/>
    </source>
</evidence>
<evidence type="ECO:0000256" key="2">
    <source>
        <dbReference type="ARBA" id="ARBA00009575"/>
    </source>
</evidence>
<evidence type="ECO:0000256" key="5">
    <source>
        <dbReference type="ARBA" id="ARBA00022792"/>
    </source>
</evidence>
<dbReference type="OrthoDB" id="14603at2759"/>
<evidence type="ECO:0000313" key="11">
    <source>
        <dbReference type="EMBL" id="KKA23514.1"/>
    </source>
</evidence>
<sequence>MAGDTREPDRASSDQSTANSTDQPTKKPKHEFPRRSEKPKEITFTESLKSISLKDFTTFYKAPCARDSLLVGLGAGFGVGGLRGVLGGIGSVWPACNWAVGTFAVASIVAHEYCQRRRAKEIDGMKQAVELMRELQIKKQKEKEQKKAAEEAARQAEEEERRRKSWTNLSNYKFW</sequence>
<comment type="caution">
    <text evidence="11">The sequence shown here is derived from an EMBL/GenBank/DDBJ whole genome shotgun (WGS) entry which is preliminary data.</text>
</comment>
<dbReference type="InterPro" id="IPR022533">
    <property type="entry name" value="Cox20"/>
</dbReference>
<evidence type="ECO:0000256" key="6">
    <source>
        <dbReference type="ARBA" id="ARBA00022989"/>
    </source>
</evidence>
<evidence type="ECO:0000256" key="8">
    <source>
        <dbReference type="ARBA" id="ARBA00023136"/>
    </source>
</evidence>
<evidence type="ECO:0000256" key="7">
    <source>
        <dbReference type="ARBA" id="ARBA00023128"/>
    </source>
</evidence>
<dbReference type="PANTHER" id="PTHR31586:SF1">
    <property type="entry name" value="CYTOCHROME C OXIDASE ASSEMBLY PROTEIN COX20, MITOCHONDRIAL"/>
    <property type="match status" value="1"/>
</dbReference>
<comment type="function">
    <text evidence="9">Involved in the assembly of the cytochrome c oxidase complex.</text>
</comment>
<dbReference type="Pfam" id="PF12597">
    <property type="entry name" value="Cox20"/>
    <property type="match status" value="1"/>
</dbReference>
<dbReference type="PANTHER" id="PTHR31586">
    <property type="entry name" value="CYTOCHROME C OXIDASE PROTEIN 20"/>
    <property type="match status" value="1"/>
</dbReference>
<proteinExistence type="inferred from homology"/>
<keyword evidence="6" id="KW-1133">Transmembrane helix</keyword>